<evidence type="ECO:0000256" key="1">
    <source>
        <dbReference type="SAM" id="Phobius"/>
    </source>
</evidence>
<dbReference type="AlphaFoldDB" id="A0A5C7GQ76"/>
<keyword evidence="1" id="KW-1133">Transmembrane helix</keyword>
<dbReference type="Proteomes" id="UP000323000">
    <property type="component" value="Unassembled WGS sequence"/>
</dbReference>
<dbReference type="EMBL" id="VAHF01000192">
    <property type="protein sequence ID" value="TXG46366.1"/>
    <property type="molecule type" value="Genomic_DNA"/>
</dbReference>
<accession>A0A5C7GQ76</accession>
<comment type="caution">
    <text evidence="2">The sequence shown here is derived from an EMBL/GenBank/DDBJ whole genome shotgun (WGS) entry which is preliminary data.</text>
</comment>
<dbReference type="InterPro" id="IPR027417">
    <property type="entry name" value="P-loop_NTPase"/>
</dbReference>
<evidence type="ECO:0000313" key="3">
    <source>
        <dbReference type="Proteomes" id="UP000323000"/>
    </source>
</evidence>
<protein>
    <recommendedName>
        <fullName evidence="4">ABC transporter domain-containing protein</fullName>
    </recommendedName>
</protein>
<keyword evidence="3" id="KW-1185">Reference proteome</keyword>
<gene>
    <name evidence="2" type="ORF">EZV62_028129</name>
</gene>
<evidence type="ECO:0000313" key="2">
    <source>
        <dbReference type="EMBL" id="TXG46366.1"/>
    </source>
</evidence>
<dbReference type="PANTHER" id="PTHR24222">
    <property type="entry name" value="ABC TRANSPORTER B FAMILY"/>
    <property type="match status" value="1"/>
</dbReference>
<dbReference type="SUPFAM" id="SSF52540">
    <property type="entry name" value="P-loop containing nucleoside triphosphate hydrolases"/>
    <property type="match status" value="1"/>
</dbReference>
<keyword evidence="1" id="KW-0812">Transmembrane</keyword>
<dbReference type="OrthoDB" id="1934786at2759"/>
<dbReference type="PANTHER" id="PTHR24222:SF52">
    <property type="entry name" value="ABC TRANSPORTER B FAMILY MEMBER 20-RELATED"/>
    <property type="match status" value="1"/>
</dbReference>
<organism evidence="2 3">
    <name type="scientific">Acer yangbiense</name>
    <dbReference type="NCBI Taxonomy" id="1000413"/>
    <lineage>
        <taxon>Eukaryota</taxon>
        <taxon>Viridiplantae</taxon>
        <taxon>Streptophyta</taxon>
        <taxon>Embryophyta</taxon>
        <taxon>Tracheophyta</taxon>
        <taxon>Spermatophyta</taxon>
        <taxon>Magnoliopsida</taxon>
        <taxon>eudicotyledons</taxon>
        <taxon>Gunneridae</taxon>
        <taxon>Pentapetalae</taxon>
        <taxon>rosids</taxon>
        <taxon>malvids</taxon>
        <taxon>Sapindales</taxon>
        <taxon>Sapindaceae</taxon>
        <taxon>Hippocastanoideae</taxon>
        <taxon>Acereae</taxon>
        <taxon>Acer</taxon>
    </lineage>
</organism>
<proteinExistence type="predicted"/>
<name>A0A5C7GQ76_9ROSI</name>
<dbReference type="GO" id="GO:0042626">
    <property type="term" value="F:ATPase-coupled transmembrane transporter activity"/>
    <property type="evidence" value="ECO:0007669"/>
    <property type="project" value="TreeGrafter"/>
</dbReference>
<dbReference type="InterPro" id="IPR039421">
    <property type="entry name" value="Type_1_exporter"/>
</dbReference>
<keyword evidence="1" id="KW-0472">Membrane</keyword>
<feature type="transmembrane region" description="Helical" evidence="1">
    <location>
        <begin position="66"/>
        <end position="97"/>
    </location>
</feature>
<evidence type="ECO:0008006" key="4">
    <source>
        <dbReference type="Google" id="ProtNLM"/>
    </source>
</evidence>
<dbReference type="GO" id="GO:0005886">
    <property type="term" value="C:plasma membrane"/>
    <property type="evidence" value="ECO:0007669"/>
    <property type="project" value="TreeGrafter"/>
</dbReference>
<reference evidence="3" key="1">
    <citation type="journal article" date="2019" name="Gigascience">
        <title>De novo genome assembly of the endangered Acer yangbiense, a plant species with extremely small populations endemic to Yunnan Province, China.</title>
        <authorList>
            <person name="Yang J."/>
            <person name="Wariss H.M."/>
            <person name="Tao L."/>
            <person name="Zhang R."/>
            <person name="Yun Q."/>
            <person name="Hollingsworth P."/>
            <person name="Dao Z."/>
            <person name="Luo G."/>
            <person name="Guo H."/>
            <person name="Ma Y."/>
            <person name="Sun W."/>
        </authorList>
    </citation>
    <scope>NUCLEOTIDE SEQUENCE [LARGE SCALE GENOMIC DNA]</scope>
    <source>
        <strain evidence="3">cv. Malutang</strain>
    </source>
</reference>
<dbReference type="Gene3D" id="3.40.50.300">
    <property type="entry name" value="P-loop containing nucleotide triphosphate hydrolases"/>
    <property type="match status" value="1"/>
</dbReference>
<sequence>MHCSACFMSVWFYGVQRRGGEARDNGFGDWGSGSGREGGDSDYYMLELPQNEDETRLCIVFLAFDVAFVVICVAVTCLIGIAVCCCLPCILGILYALTEWAAKIAHMHINLSAHSRKDMRNRWVEPVEEQKIKLSVDRAVLLNPSILLLDEVTGGLDFEAERAVKESLDLLMFGHSTIIIARRLSLIRNADYIAVMNEELLKALVRTLIDAGGYKVEHPVTQWIAKINLQAAQVAVGIGIPLWQIPEEEEKTSMVKKPEASTKLTNDGCDDDVPEISGITHFDDFAIVYVRNVYDLLLINVGRVAKIDYLSAFLNSELVLLAFDGSPLAALMRQLYEAFLNSELVLSAFDGSPPAILTDGENMDTPKRKSAITERVVEISVEDERAFEAF</sequence>